<feature type="transmembrane region" description="Helical" evidence="1">
    <location>
        <begin position="80"/>
        <end position="102"/>
    </location>
</feature>
<dbReference type="PANTHER" id="PTHR40448">
    <property type="entry name" value="TWO-COMPONENT SENSOR HISTIDINE KINASE"/>
    <property type="match status" value="1"/>
</dbReference>
<feature type="transmembrane region" description="Helical" evidence="1">
    <location>
        <begin position="56"/>
        <end position="73"/>
    </location>
</feature>
<keyword evidence="1" id="KW-0472">Membrane</keyword>
<organism evidence="3 4">
    <name type="scientific">Listeria grandensis</name>
    <dbReference type="NCBI Taxonomy" id="1494963"/>
    <lineage>
        <taxon>Bacteria</taxon>
        <taxon>Bacillati</taxon>
        <taxon>Bacillota</taxon>
        <taxon>Bacilli</taxon>
        <taxon>Bacillales</taxon>
        <taxon>Listeriaceae</taxon>
        <taxon>Listeria</taxon>
    </lineage>
</organism>
<feature type="domain" description="Sensor histidine kinase NatK-like C-terminal" evidence="2">
    <location>
        <begin position="327"/>
        <end position="426"/>
    </location>
</feature>
<dbReference type="InterPro" id="IPR032834">
    <property type="entry name" value="NatK-like_C"/>
</dbReference>
<dbReference type="EMBL" id="JAARWN010000006">
    <property type="protein sequence ID" value="MBC1936397.1"/>
    <property type="molecule type" value="Genomic_DNA"/>
</dbReference>
<dbReference type="AlphaFoldDB" id="A0A7X1CPW3"/>
<evidence type="ECO:0000259" key="2">
    <source>
        <dbReference type="Pfam" id="PF14501"/>
    </source>
</evidence>
<dbReference type="Pfam" id="PF14501">
    <property type="entry name" value="HATPase_c_5"/>
    <property type="match status" value="1"/>
</dbReference>
<keyword evidence="1" id="KW-0812">Transmembrane</keyword>
<evidence type="ECO:0000313" key="3">
    <source>
        <dbReference type="EMBL" id="MBC1936397.1"/>
    </source>
</evidence>
<keyword evidence="1" id="KW-1133">Transmembrane helix</keyword>
<comment type="caution">
    <text evidence="3">The sequence shown here is derived from an EMBL/GenBank/DDBJ whole genome shotgun (WGS) entry which is preliminary data.</text>
</comment>
<dbReference type="InterPro" id="IPR036890">
    <property type="entry name" value="HATPase_C_sf"/>
</dbReference>
<sequence length="445" mass="50942">MKENMIFSVMFIIYFLTPTIILPLKYMIQMKTIIALISCFVIYTCSFFLYSDLSIFGGLIIYVAFIISFYFSTKDMMVPLFYLLVVNIILNISWYFSFGILLGMKGQNSMTFPFGTLSNVEIVTGYVLQFIFIVIQSAIMKNYLNYNSMDSLKGLFKNSLLVKILMVGVPICIETATVAIFLIPEIDYRYSMITMLVMIFIVIYFLGTISLKMKVRQQDELLEVISKQQENLESRNRYLNGLKHDFKNVLISVNLFIQKDDYAGLTHYLKDVDIMMIDTDGETMELPEIKNLAIKGLLWAKMLHAKSEGIKINIKVLEIIDGLSVNITKCIRVLGIILDNAIEGTSESEEKSIDILIYRQQGSIVFLVLNTIGDVCEIDMKALYHPGYSSKGPNRGYGLYNVAMIVRDEQQMTFHPKIEGNSFIAKFIVDENNKESKKYEKSICD</sequence>
<dbReference type="GO" id="GO:0042802">
    <property type="term" value="F:identical protein binding"/>
    <property type="evidence" value="ECO:0007669"/>
    <property type="project" value="TreeGrafter"/>
</dbReference>
<feature type="transmembrane region" description="Helical" evidence="1">
    <location>
        <begin position="33"/>
        <end position="50"/>
    </location>
</feature>
<feature type="transmembrane region" description="Helical" evidence="1">
    <location>
        <begin position="122"/>
        <end position="139"/>
    </location>
</feature>
<feature type="transmembrane region" description="Helical" evidence="1">
    <location>
        <begin position="6"/>
        <end position="26"/>
    </location>
</feature>
<dbReference type="PANTHER" id="PTHR40448:SF1">
    <property type="entry name" value="TWO-COMPONENT SENSOR HISTIDINE KINASE"/>
    <property type="match status" value="1"/>
</dbReference>
<feature type="transmembrane region" description="Helical" evidence="1">
    <location>
        <begin position="160"/>
        <end position="182"/>
    </location>
</feature>
<dbReference type="Proteomes" id="UP000535908">
    <property type="component" value="Unassembled WGS sequence"/>
</dbReference>
<feature type="transmembrane region" description="Helical" evidence="1">
    <location>
        <begin position="188"/>
        <end position="207"/>
    </location>
</feature>
<name>A0A7X1CPW3_9LIST</name>
<evidence type="ECO:0000313" key="4">
    <source>
        <dbReference type="Proteomes" id="UP000535908"/>
    </source>
</evidence>
<dbReference type="RefSeq" id="WP_185409446.1">
    <property type="nucleotide sequence ID" value="NZ_JAARRE010000003.1"/>
</dbReference>
<reference evidence="3 4" key="1">
    <citation type="submission" date="2020-03" db="EMBL/GenBank/DDBJ databases">
        <title>Soil Listeria distribution.</title>
        <authorList>
            <person name="Liao J."/>
            <person name="Wiedmann M."/>
        </authorList>
    </citation>
    <scope>NUCLEOTIDE SEQUENCE [LARGE SCALE GENOMIC DNA]</scope>
    <source>
        <strain evidence="3 4">FSL L7-0741</strain>
    </source>
</reference>
<dbReference type="Gene3D" id="3.30.565.10">
    <property type="entry name" value="Histidine kinase-like ATPase, C-terminal domain"/>
    <property type="match status" value="1"/>
</dbReference>
<gene>
    <name evidence="3" type="ORF">HCA69_08475</name>
</gene>
<protein>
    <submittedName>
        <fullName evidence="3">GHKL domain-containing protein</fullName>
    </submittedName>
</protein>
<evidence type="ECO:0000256" key="1">
    <source>
        <dbReference type="SAM" id="Phobius"/>
    </source>
</evidence>
<accession>A0A7X1CPW3</accession>
<dbReference type="SUPFAM" id="SSF55874">
    <property type="entry name" value="ATPase domain of HSP90 chaperone/DNA topoisomerase II/histidine kinase"/>
    <property type="match status" value="1"/>
</dbReference>
<proteinExistence type="predicted"/>